<dbReference type="InParanoid" id="B4DBR2"/>
<dbReference type="GO" id="GO:0005524">
    <property type="term" value="F:ATP binding"/>
    <property type="evidence" value="ECO:0007669"/>
    <property type="project" value="UniProtKB-UniRule"/>
</dbReference>
<keyword evidence="5 7" id="KW-0418">Kinase</keyword>
<name>B4DBR2_9BACT</name>
<protein>
    <recommendedName>
        <fullName evidence="7">Thymidylate kinase</fullName>
        <ecNumber evidence="7">2.7.4.9</ecNumber>
    </recommendedName>
    <alternativeName>
        <fullName evidence="7">dTMP kinase</fullName>
    </alternativeName>
</protein>
<accession>B4DBR2</accession>
<dbReference type="GO" id="GO:0006235">
    <property type="term" value="P:dTTP biosynthetic process"/>
    <property type="evidence" value="ECO:0007669"/>
    <property type="project" value="UniProtKB-UniRule"/>
</dbReference>
<dbReference type="RefSeq" id="WP_006983671.1">
    <property type="nucleotide sequence ID" value="NZ_ABVL01000040.1"/>
</dbReference>
<sequence length="253" mass="28714">MPLKDKPFFGRCLPEIREPKFAGKLFAIEGADGSGRSTQIGMLSQWLEANGYAVRHMGLRRSNLVSEELEEAKQGNVLTHTTLSLFYATDFFDQLVHEIVPALRAGLIVIADRYIYTLMARDLVRGADRAWTRNLYSPALVPDAVFYFRVGAAQLVERNFQKNSTLDYWESGMDLGLSRDMFSSFVKYQRLLQNEFQKMQEEYGFEIINGNSRVETIQRELRKKIGGQLGIGTAVQRQEIVPPPDVGLPKQGE</sequence>
<dbReference type="Gene3D" id="3.40.50.300">
    <property type="entry name" value="P-loop containing nucleotide triphosphate hydrolases"/>
    <property type="match status" value="1"/>
</dbReference>
<keyword evidence="6 7" id="KW-0067">ATP-binding</keyword>
<reference evidence="9 10" key="1">
    <citation type="journal article" date="2011" name="J. Bacteriol.">
        <title>Genome sequence of Chthoniobacter flavus Ellin428, an aerobic heterotrophic soil bacterium.</title>
        <authorList>
            <person name="Kant R."/>
            <person name="van Passel M.W."/>
            <person name="Palva A."/>
            <person name="Lucas S."/>
            <person name="Lapidus A."/>
            <person name="Glavina Del Rio T."/>
            <person name="Dalin E."/>
            <person name="Tice H."/>
            <person name="Bruce D."/>
            <person name="Goodwin L."/>
            <person name="Pitluck S."/>
            <person name="Larimer F.W."/>
            <person name="Land M.L."/>
            <person name="Hauser L."/>
            <person name="Sangwan P."/>
            <person name="de Vos W.M."/>
            <person name="Janssen P.H."/>
            <person name="Smidt H."/>
        </authorList>
    </citation>
    <scope>NUCLEOTIDE SEQUENCE [LARGE SCALE GENOMIC DNA]</scope>
    <source>
        <strain evidence="9 10">Ellin428</strain>
    </source>
</reference>
<comment type="caution">
    <text evidence="9">The sequence shown here is derived from an EMBL/GenBank/DDBJ whole genome shotgun (WGS) entry which is preliminary data.</text>
</comment>
<dbReference type="HAMAP" id="MF_00165">
    <property type="entry name" value="Thymidylate_kinase"/>
    <property type="match status" value="1"/>
</dbReference>
<dbReference type="eggNOG" id="COG0125">
    <property type="taxonomic scope" value="Bacteria"/>
</dbReference>
<dbReference type="SUPFAM" id="SSF52540">
    <property type="entry name" value="P-loop containing nucleoside triphosphate hydrolases"/>
    <property type="match status" value="1"/>
</dbReference>
<keyword evidence="2 7" id="KW-0808">Transferase</keyword>
<evidence type="ECO:0000256" key="4">
    <source>
        <dbReference type="ARBA" id="ARBA00022741"/>
    </source>
</evidence>
<proteinExistence type="inferred from homology"/>
<evidence type="ECO:0000256" key="6">
    <source>
        <dbReference type="ARBA" id="ARBA00022840"/>
    </source>
</evidence>
<comment type="catalytic activity">
    <reaction evidence="7">
        <text>dTMP + ATP = dTDP + ADP</text>
        <dbReference type="Rhea" id="RHEA:13517"/>
        <dbReference type="ChEBI" id="CHEBI:30616"/>
        <dbReference type="ChEBI" id="CHEBI:58369"/>
        <dbReference type="ChEBI" id="CHEBI:63528"/>
        <dbReference type="ChEBI" id="CHEBI:456216"/>
        <dbReference type="EC" id="2.7.4.9"/>
    </reaction>
</comment>
<dbReference type="AlphaFoldDB" id="B4DBR2"/>
<keyword evidence="3 7" id="KW-0545">Nucleotide biosynthesis</keyword>
<dbReference type="InterPro" id="IPR039430">
    <property type="entry name" value="Thymidylate_kin-like_dom"/>
</dbReference>
<evidence type="ECO:0000256" key="2">
    <source>
        <dbReference type="ARBA" id="ARBA00022679"/>
    </source>
</evidence>
<dbReference type="Pfam" id="PF02223">
    <property type="entry name" value="Thymidylate_kin"/>
    <property type="match status" value="1"/>
</dbReference>
<evidence type="ECO:0000259" key="8">
    <source>
        <dbReference type="Pfam" id="PF02223"/>
    </source>
</evidence>
<evidence type="ECO:0000256" key="5">
    <source>
        <dbReference type="ARBA" id="ARBA00022777"/>
    </source>
</evidence>
<dbReference type="GO" id="GO:0006227">
    <property type="term" value="P:dUDP biosynthetic process"/>
    <property type="evidence" value="ECO:0007669"/>
    <property type="project" value="TreeGrafter"/>
</dbReference>
<evidence type="ECO:0000256" key="3">
    <source>
        <dbReference type="ARBA" id="ARBA00022727"/>
    </source>
</evidence>
<keyword evidence="10" id="KW-1185">Reference proteome</keyword>
<dbReference type="STRING" id="497964.CfE428DRAFT_6353"/>
<keyword evidence="4 7" id="KW-0547">Nucleotide-binding</keyword>
<feature type="domain" description="Thymidylate kinase-like" evidence="8">
    <location>
        <begin position="28"/>
        <end position="185"/>
    </location>
</feature>
<dbReference type="GO" id="GO:0005737">
    <property type="term" value="C:cytoplasm"/>
    <property type="evidence" value="ECO:0007669"/>
    <property type="project" value="TreeGrafter"/>
</dbReference>
<evidence type="ECO:0000256" key="1">
    <source>
        <dbReference type="ARBA" id="ARBA00009776"/>
    </source>
</evidence>
<dbReference type="InterPro" id="IPR027417">
    <property type="entry name" value="P-loop_NTPase"/>
</dbReference>
<dbReference type="GO" id="GO:0004798">
    <property type="term" value="F:dTMP kinase activity"/>
    <property type="evidence" value="ECO:0007669"/>
    <property type="project" value="UniProtKB-UniRule"/>
</dbReference>
<comment type="function">
    <text evidence="7">Phosphorylation of dTMP to form dTDP in both de novo and salvage pathways of dTTP synthesis.</text>
</comment>
<evidence type="ECO:0000256" key="7">
    <source>
        <dbReference type="HAMAP-Rule" id="MF_00165"/>
    </source>
</evidence>
<dbReference type="InterPro" id="IPR018094">
    <property type="entry name" value="Thymidylate_kinase"/>
</dbReference>
<dbReference type="PANTHER" id="PTHR10344">
    <property type="entry name" value="THYMIDYLATE KINASE"/>
    <property type="match status" value="1"/>
</dbReference>
<dbReference type="EMBL" id="ABVL01000040">
    <property type="protein sequence ID" value="EDY16091.1"/>
    <property type="molecule type" value="Genomic_DNA"/>
</dbReference>
<dbReference type="PANTHER" id="PTHR10344:SF1">
    <property type="entry name" value="THYMIDYLATE KINASE"/>
    <property type="match status" value="1"/>
</dbReference>
<evidence type="ECO:0000313" key="9">
    <source>
        <dbReference type="EMBL" id="EDY16091.1"/>
    </source>
</evidence>
<comment type="similarity">
    <text evidence="1 7">Belongs to the thymidylate kinase family.</text>
</comment>
<evidence type="ECO:0000313" key="10">
    <source>
        <dbReference type="Proteomes" id="UP000005824"/>
    </source>
</evidence>
<organism evidence="9 10">
    <name type="scientific">Chthoniobacter flavus Ellin428</name>
    <dbReference type="NCBI Taxonomy" id="497964"/>
    <lineage>
        <taxon>Bacteria</taxon>
        <taxon>Pseudomonadati</taxon>
        <taxon>Verrucomicrobiota</taxon>
        <taxon>Spartobacteria</taxon>
        <taxon>Chthoniobacterales</taxon>
        <taxon>Chthoniobacteraceae</taxon>
        <taxon>Chthoniobacter</taxon>
    </lineage>
</organism>
<gene>
    <name evidence="7" type="primary">tmk</name>
    <name evidence="9" type="ORF">CfE428DRAFT_6353</name>
</gene>
<dbReference type="GO" id="GO:0006233">
    <property type="term" value="P:dTDP biosynthetic process"/>
    <property type="evidence" value="ECO:0007669"/>
    <property type="project" value="InterPro"/>
</dbReference>
<dbReference type="Proteomes" id="UP000005824">
    <property type="component" value="Unassembled WGS sequence"/>
</dbReference>
<comment type="caution">
    <text evidence="7">Lacks conserved residue(s) required for the propagation of feature annotation.</text>
</comment>
<dbReference type="EC" id="2.7.4.9" evidence="7"/>